<evidence type="ECO:0000256" key="1">
    <source>
        <dbReference type="SAM" id="MobiDB-lite"/>
    </source>
</evidence>
<comment type="caution">
    <text evidence="2">The sequence shown here is derived from an EMBL/GenBank/DDBJ whole genome shotgun (WGS) entry which is preliminary data.</text>
</comment>
<organism evidence="2 3">
    <name type="scientific">Pleurodeles waltl</name>
    <name type="common">Iberian ribbed newt</name>
    <dbReference type="NCBI Taxonomy" id="8319"/>
    <lineage>
        <taxon>Eukaryota</taxon>
        <taxon>Metazoa</taxon>
        <taxon>Chordata</taxon>
        <taxon>Craniata</taxon>
        <taxon>Vertebrata</taxon>
        <taxon>Euteleostomi</taxon>
        <taxon>Amphibia</taxon>
        <taxon>Batrachia</taxon>
        <taxon>Caudata</taxon>
        <taxon>Salamandroidea</taxon>
        <taxon>Salamandridae</taxon>
        <taxon>Pleurodelinae</taxon>
        <taxon>Pleurodeles</taxon>
    </lineage>
</organism>
<protein>
    <submittedName>
        <fullName evidence="2">Uncharacterized protein</fullName>
    </submittedName>
</protein>
<reference evidence="2" key="1">
    <citation type="journal article" date="2022" name="bioRxiv">
        <title>Sequencing and chromosome-scale assembly of the giantPleurodeles waltlgenome.</title>
        <authorList>
            <person name="Brown T."/>
            <person name="Elewa A."/>
            <person name="Iarovenko S."/>
            <person name="Subramanian E."/>
            <person name="Araus A.J."/>
            <person name="Petzold A."/>
            <person name="Susuki M."/>
            <person name="Suzuki K.-i.T."/>
            <person name="Hayashi T."/>
            <person name="Toyoda A."/>
            <person name="Oliveira C."/>
            <person name="Osipova E."/>
            <person name="Leigh N.D."/>
            <person name="Simon A."/>
            <person name="Yun M.H."/>
        </authorList>
    </citation>
    <scope>NUCLEOTIDE SEQUENCE</scope>
    <source>
        <strain evidence="2">20211129_DDA</strain>
        <tissue evidence="2">Liver</tissue>
    </source>
</reference>
<proteinExistence type="predicted"/>
<dbReference type="AlphaFoldDB" id="A0AAV7PZ06"/>
<accession>A0AAV7PZ06</accession>
<gene>
    <name evidence="2" type="ORF">NDU88_010517</name>
</gene>
<name>A0AAV7PZ06_PLEWA</name>
<dbReference type="EMBL" id="JANPWB010000011">
    <property type="protein sequence ID" value="KAJ1132190.1"/>
    <property type="molecule type" value="Genomic_DNA"/>
</dbReference>
<keyword evidence="3" id="KW-1185">Reference proteome</keyword>
<feature type="region of interest" description="Disordered" evidence="1">
    <location>
        <begin position="1"/>
        <end position="33"/>
    </location>
</feature>
<evidence type="ECO:0000313" key="3">
    <source>
        <dbReference type="Proteomes" id="UP001066276"/>
    </source>
</evidence>
<dbReference type="Proteomes" id="UP001066276">
    <property type="component" value="Chromosome 7"/>
</dbReference>
<evidence type="ECO:0000313" key="2">
    <source>
        <dbReference type="EMBL" id="KAJ1132190.1"/>
    </source>
</evidence>
<sequence length="83" mass="9572">MFSFSSHAPLLAREPRPVTQGGPPSDRRNILPASTSKQLWTMDTNKRRLINLYKVKKTTRFEHKMITCANHESQTSRILDTMT</sequence>